<gene>
    <name evidence="1" type="ORF">UFOVP434_87</name>
</gene>
<reference evidence="1" key="1">
    <citation type="submission" date="2020-04" db="EMBL/GenBank/DDBJ databases">
        <authorList>
            <person name="Chiriac C."/>
            <person name="Salcher M."/>
            <person name="Ghai R."/>
            <person name="Kavagutti S V."/>
        </authorList>
    </citation>
    <scope>NUCLEOTIDE SEQUENCE</scope>
</reference>
<name>A0A6J5MBM7_9CAUD</name>
<organism evidence="1">
    <name type="scientific">uncultured Caudovirales phage</name>
    <dbReference type="NCBI Taxonomy" id="2100421"/>
    <lineage>
        <taxon>Viruses</taxon>
        <taxon>Duplodnaviria</taxon>
        <taxon>Heunggongvirae</taxon>
        <taxon>Uroviricota</taxon>
        <taxon>Caudoviricetes</taxon>
        <taxon>Peduoviridae</taxon>
        <taxon>Maltschvirus</taxon>
        <taxon>Maltschvirus maltsch</taxon>
    </lineage>
</organism>
<accession>A0A6J5MBM7</accession>
<sequence length="60" mass="6906">MKKYVFSIELFDQKFKVSVTARTCHDAIILIRQKASSELSNSRVIDIVEIPEGVMTYEKV</sequence>
<evidence type="ECO:0000313" key="1">
    <source>
        <dbReference type="EMBL" id="CAB4143157.1"/>
    </source>
</evidence>
<protein>
    <submittedName>
        <fullName evidence="1">Uncharacterized protein</fullName>
    </submittedName>
</protein>
<proteinExistence type="predicted"/>
<dbReference type="EMBL" id="LR796415">
    <property type="protein sequence ID" value="CAB4143157.1"/>
    <property type="molecule type" value="Genomic_DNA"/>
</dbReference>